<evidence type="ECO:0008006" key="3">
    <source>
        <dbReference type="Google" id="ProtNLM"/>
    </source>
</evidence>
<reference evidence="1 2" key="1">
    <citation type="submission" date="2016-01" db="EMBL/GenBank/DDBJ databases">
        <title>Genome sequence of Clostridium neopropionicum X4, DSM-3847.</title>
        <authorList>
            <person name="Poehlein A."/>
            <person name="Beck M.H."/>
            <person name="Bengelsdorf F.R."/>
            <person name="Daniel R."/>
            <person name="Duerre P."/>
        </authorList>
    </citation>
    <scope>NUCLEOTIDE SEQUENCE [LARGE SCALE GENOMIC DNA]</scope>
    <source>
        <strain evidence="1 2">DSM-3847</strain>
    </source>
</reference>
<name>A0A136WJB1_9FIRM</name>
<dbReference type="EMBL" id="LRVM01000001">
    <property type="protein sequence ID" value="KXL54429.1"/>
    <property type="molecule type" value="Genomic_DNA"/>
</dbReference>
<keyword evidence="2" id="KW-1185">Reference proteome</keyword>
<dbReference type="Proteomes" id="UP000070539">
    <property type="component" value="Unassembled WGS sequence"/>
</dbReference>
<dbReference type="InterPro" id="IPR038765">
    <property type="entry name" value="Papain-like_cys_pep_sf"/>
</dbReference>
<comment type="caution">
    <text evidence="1">The sequence shown here is derived from an EMBL/GenBank/DDBJ whole genome shotgun (WGS) entry which is preliminary data.</text>
</comment>
<dbReference type="RefSeq" id="WP_066083989.1">
    <property type="nucleotide sequence ID" value="NZ_LRVM01000001.1"/>
</dbReference>
<dbReference type="OrthoDB" id="2933491at2"/>
<gene>
    <name evidence="1" type="ORF">CLNEO_05350</name>
</gene>
<dbReference type="STRING" id="36847.CLNEO_05350"/>
<evidence type="ECO:0000313" key="2">
    <source>
        <dbReference type="Proteomes" id="UP000070539"/>
    </source>
</evidence>
<sequence>MSLTNLGLVEFVKTKLGTKYVYGMKGKVMTQANYDYLKNTYGSKMVWNSDENKVGQVCVDCSGLISWYTGKLKGSSQFAAENKLQPINTISLAPPGVAVWHQGHIGVYIGNGEIIEAMGSAYGTVRTKVAKRDFTHWFKISDIEYVEEETEMVEKGKIIVYGEEQIVDMIRKDGITYIKTRDIANVLGLKVGNKGSVPTLDR</sequence>
<dbReference type="SUPFAM" id="SSF54001">
    <property type="entry name" value="Cysteine proteinases"/>
    <property type="match status" value="1"/>
</dbReference>
<evidence type="ECO:0000313" key="1">
    <source>
        <dbReference type="EMBL" id="KXL54429.1"/>
    </source>
</evidence>
<protein>
    <recommendedName>
        <fullName evidence="3">NlpC/P60 domain-containing protein</fullName>
    </recommendedName>
</protein>
<proteinExistence type="predicted"/>
<dbReference type="AlphaFoldDB" id="A0A136WJB1"/>
<dbReference type="Gene3D" id="3.90.1720.10">
    <property type="entry name" value="endopeptidase domain like (from Nostoc punctiforme)"/>
    <property type="match status" value="1"/>
</dbReference>
<organism evidence="1 2">
    <name type="scientific">Anaerotignum neopropionicum</name>
    <dbReference type="NCBI Taxonomy" id="36847"/>
    <lineage>
        <taxon>Bacteria</taxon>
        <taxon>Bacillati</taxon>
        <taxon>Bacillota</taxon>
        <taxon>Clostridia</taxon>
        <taxon>Lachnospirales</taxon>
        <taxon>Anaerotignaceae</taxon>
        <taxon>Anaerotignum</taxon>
    </lineage>
</organism>
<accession>A0A136WJB1</accession>